<comment type="function">
    <text evidence="10">Catalyzes the phosphorylation of the position 2 hydroxy group of 4-diphosphocytidyl-2C-methyl-D-erythritol.</text>
</comment>
<name>A0A242NG48_9GAMM</name>
<sequence>MMKQWYSPAKLNLFLYITGRRADNYHDLQTLFQFIDYCDVVTFNVRQDNQIHLLTEFVNVPVDNNLMVIAANHLKSYVNRQDLGIDITIDKKIPMGSGLGGASSNAATVLVALNQLWQLNLTTETLIEIGRQIGADVPIFIYGHAAFAQGIGDQLLSVDIPEYWYLVTNPNIEISTVKVFNDPELTRNTPSRNIEDLLTLPFDQFRNDCEIIVRKRHPFVDEVITFLSQFAPTRLTGTGACIFTQCQTEQEAKQIQKKLDNNFQVSSFMVKSLNRSPLYK</sequence>
<dbReference type="GO" id="GO:0016114">
    <property type="term" value="P:terpenoid biosynthetic process"/>
    <property type="evidence" value="ECO:0007669"/>
    <property type="project" value="UniProtKB-UniRule"/>
</dbReference>
<keyword evidence="4 10" id="KW-0808">Transferase</keyword>
<dbReference type="GO" id="GO:0050515">
    <property type="term" value="F:4-(cytidine 5'-diphospho)-2-C-methyl-D-erythritol kinase activity"/>
    <property type="evidence" value="ECO:0007669"/>
    <property type="project" value="UniProtKB-UniRule"/>
</dbReference>
<dbReference type="InterPro" id="IPR004424">
    <property type="entry name" value="IspE"/>
</dbReference>
<evidence type="ECO:0000313" key="13">
    <source>
        <dbReference type="EMBL" id="OTP98927.1"/>
    </source>
</evidence>
<proteinExistence type="inferred from homology"/>
<evidence type="ECO:0000256" key="2">
    <source>
        <dbReference type="ARBA" id="ARBA00012052"/>
    </source>
</evidence>
<evidence type="ECO:0000313" key="15">
    <source>
        <dbReference type="Proteomes" id="UP000194800"/>
    </source>
</evidence>
<dbReference type="AlphaFoldDB" id="A0A242NG48"/>
<evidence type="ECO:0000256" key="6">
    <source>
        <dbReference type="ARBA" id="ARBA00022777"/>
    </source>
</evidence>
<evidence type="ECO:0000256" key="3">
    <source>
        <dbReference type="ARBA" id="ARBA00017473"/>
    </source>
</evidence>
<dbReference type="InterPro" id="IPR006204">
    <property type="entry name" value="GHMP_kinase_N_dom"/>
</dbReference>
<evidence type="ECO:0000256" key="8">
    <source>
        <dbReference type="ARBA" id="ARBA00023229"/>
    </source>
</evidence>
<dbReference type="InterPro" id="IPR013750">
    <property type="entry name" value="GHMP_kinase_C_dom"/>
</dbReference>
<evidence type="ECO:0000256" key="10">
    <source>
        <dbReference type="HAMAP-Rule" id="MF_00061"/>
    </source>
</evidence>
<evidence type="ECO:0000256" key="4">
    <source>
        <dbReference type="ARBA" id="ARBA00022679"/>
    </source>
</evidence>
<evidence type="ECO:0000256" key="7">
    <source>
        <dbReference type="ARBA" id="ARBA00022840"/>
    </source>
</evidence>
<dbReference type="EMBL" id="NART01000077">
    <property type="protein sequence ID" value="OTQ08582.1"/>
    <property type="molecule type" value="Genomic_DNA"/>
</dbReference>
<evidence type="ECO:0000259" key="12">
    <source>
        <dbReference type="Pfam" id="PF08544"/>
    </source>
</evidence>
<keyword evidence="5 10" id="KW-0547">Nucleotide-binding</keyword>
<dbReference type="UniPathway" id="UPA00056">
    <property type="reaction ID" value="UER00094"/>
</dbReference>
<dbReference type="Pfam" id="PF08544">
    <property type="entry name" value="GHMP_kinases_C"/>
    <property type="match status" value="1"/>
</dbReference>
<dbReference type="EMBL" id="NARP01000023">
    <property type="protein sequence ID" value="OTP98927.1"/>
    <property type="molecule type" value="Genomic_DNA"/>
</dbReference>
<dbReference type="HAMAP" id="MF_00061">
    <property type="entry name" value="IspE"/>
    <property type="match status" value="1"/>
</dbReference>
<keyword evidence="6 10" id="KW-0418">Kinase</keyword>
<feature type="domain" description="GHMP kinase C-terminal" evidence="12">
    <location>
        <begin position="209"/>
        <end position="263"/>
    </location>
</feature>
<keyword evidence="8 10" id="KW-0414">Isoprene biosynthesis</keyword>
<comment type="caution">
    <text evidence="13">The sequence shown here is derived from an EMBL/GenBank/DDBJ whole genome shotgun (WGS) entry which is preliminary data.</text>
</comment>
<keyword evidence="15" id="KW-1185">Reference proteome</keyword>
<dbReference type="SUPFAM" id="SSF54211">
    <property type="entry name" value="Ribosomal protein S5 domain 2-like"/>
    <property type="match status" value="1"/>
</dbReference>
<dbReference type="EC" id="2.7.1.148" evidence="2 10"/>
<dbReference type="GO" id="GO:0019288">
    <property type="term" value="P:isopentenyl diphosphate biosynthetic process, methylerythritol 4-phosphate pathway"/>
    <property type="evidence" value="ECO:0007669"/>
    <property type="project" value="UniProtKB-UniRule"/>
</dbReference>
<dbReference type="Pfam" id="PF00288">
    <property type="entry name" value="GHMP_kinases_N"/>
    <property type="match status" value="1"/>
</dbReference>
<evidence type="ECO:0000256" key="1">
    <source>
        <dbReference type="ARBA" id="ARBA00009684"/>
    </source>
</evidence>
<dbReference type="InterPro" id="IPR020568">
    <property type="entry name" value="Ribosomal_Su5_D2-typ_SF"/>
</dbReference>
<evidence type="ECO:0000259" key="11">
    <source>
        <dbReference type="Pfam" id="PF00288"/>
    </source>
</evidence>
<feature type="active site" evidence="10">
    <location>
        <position position="136"/>
    </location>
</feature>
<dbReference type="Proteomes" id="UP000194800">
    <property type="component" value="Unassembled WGS sequence"/>
</dbReference>
<dbReference type="NCBIfam" id="TIGR00154">
    <property type="entry name" value="ispE"/>
    <property type="match status" value="1"/>
</dbReference>
<evidence type="ECO:0000313" key="14">
    <source>
        <dbReference type="EMBL" id="OTQ08582.1"/>
    </source>
</evidence>
<dbReference type="Gene3D" id="3.30.230.10">
    <property type="match status" value="1"/>
</dbReference>
<evidence type="ECO:0000256" key="5">
    <source>
        <dbReference type="ARBA" id="ARBA00022741"/>
    </source>
</evidence>
<dbReference type="PIRSF" id="PIRSF010376">
    <property type="entry name" value="IspE"/>
    <property type="match status" value="1"/>
</dbReference>
<dbReference type="InterPro" id="IPR014721">
    <property type="entry name" value="Ribsml_uS5_D2-typ_fold_subgr"/>
</dbReference>
<comment type="similarity">
    <text evidence="1 10">Belongs to the GHMP kinase family. IspE subfamily.</text>
</comment>
<dbReference type="OrthoDB" id="9809438at2"/>
<evidence type="ECO:0000256" key="9">
    <source>
        <dbReference type="ARBA" id="ARBA00032554"/>
    </source>
</evidence>
<feature type="active site" evidence="10">
    <location>
        <position position="10"/>
    </location>
</feature>
<dbReference type="RefSeq" id="WP_086301177.1">
    <property type="nucleotide sequence ID" value="NZ_MZNE01000027.1"/>
</dbReference>
<dbReference type="InterPro" id="IPR036554">
    <property type="entry name" value="GHMP_kinase_C_sf"/>
</dbReference>
<keyword evidence="7 10" id="KW-0067">ATP-binding</keyword>
<evidence type="ECO:0000313" key="16">
    <source>
        <dbReference type="Proteomes" id="UP000194977"/>
    </source>
</evidence>
<dbReference type="Gene3D" id="3.30.70.890">
    <property type="entry name" value="GHMP kinase, C-terminal domain"/>
    <property type="match status" value="1"/>
</dbReference>
<dbReference type="SUPFAM" id="SSF55060">
    <property type="entry name" value="GHMP Kinase, C-terminal domain"/>
    <property type="match status" value="1"/>
</dbReference>
<comment type="pathway">
    <text evidence="10">Isoprenoid biosynthesis; isopentenyl diphosphate biosynthesis via DXP pathway; isopentenyl diphosphate from 1-deoxy-D-xylulose 5-phosphate: step 3/6.</text>
</comment>
<feature type="domain" description="GHMP kinase N-terminal" evidence="11">
    <location>
        <begin position="65"/>
        <end position="143"/>
    </location>
</feature>
<feature type="binding site" evidence="10">
    <location>
        <begin position="94"/>
        <end position="104"/>
    </location>
    <ligand>
        <name>ATP</name>
        <dbReference type="ChEBI" id="CHEBI:30616"/>
    </ligand>
</feature>
<organism evidence="13 16">
    <name type="scientific">Gilliamella apicola</name>
    <dbReference type="NCBI Taxonomy" id="1196095"/>
    <lineage>
        <taxon>Bacteria</taxon>
        <taxon>Pseudomonadati</taxon>
        <taxon>Pseudomonadota</taxon>
        <taxon>Gammaproteobacteria</taxon>
        <taxon>Orbales</taxon>
        <taxon>Orbaceae</taxon>
        <taxon>Gilliamella</taxon>
    </lineage>
</organism>
<dbReference type="PANTHER" id="PTHR43527:SF2">
    <property type="entry name" value="4-DIPHOSPHOCYTIDYL-2-C-METHYL-D-ERYTHRITOL KINASE, CHLOROPLASTIC"/>
    <property type="match status" value="1"/>
</dbReference>
<reference evidence="15 16" key="1">
    <citation type="submission" date="2017-03" db="EMBL/GenBank/DDBJ databases">
        <title>Comparative genomics of honeybee gut symbionts reveal geographically distinct and subgroup specific antibiotic resistance.</title>
        <authorList>
            <person name="Ludvigsen J."/>
            <person name="Porcellato D."/>
            <person name="Labee-Lund T.M."/>
            <person name="Amdam G.V."/>
            <person name="Rudi K."/>
        </authorList>
    </citation>
    <scope>NUCLEOTIDE SEQUENCE [LARGE SCALE GENOMIC DNA]</scope>
    <source>
        <strain evidence="13 16">A-7-12</strain>
        <strain evidence="14 15">A-9-12</strain>
    </source>
</reference>
<accession>A0A242NG48</accession>
<comment type="catalytic activity">
    <reaction evidence="10">
        <text>4-CDP-2-C-methyl-D-erythritol + ATP = 4-CDP-2-C-methyl-D-erythritol 2-phosphate + ADP + H(+)</text>
        <dbReference type="Rhea" id="RHEA:18437"/>
        <dbReference type="ChEBI" id="CHEBI:15378"/>
        <dbReference type="ChEBI" id="CHEBI:30616"/>
        <dbReference type="ChEBI" id="CHEBI:57823"/>
        <dbReference type="ChEBI" id="CHEBI:57919"/>
        <dbReference type="ChEBI" id="CHEBI:456216"/>
        <dbReference type="EC" id="2.7.1.148"/>
    </reaction>
</comment>
<gene>
    <name evidence="10" type="primary">ispE</name>
    <name evidence="14" type="ORF">B6C91_11890</name>
    <name evidence="13" type="ORF">B6D08_09235</name>
</gene>
<dbReference type="PANTHER" id="PTHR43527">
    <property type="entry name" value="4-DIPHOSPHOCYTIDYL-2-C-METHYL-D-ERYTHRITOL KINASE, CHLOROPLASTIC"/>
    <property type="match status" value="1"/>
</dbReference>
<dbReference type="GO" id="GO:0005524">
    <property type="term" value="F:ATP binding"/>
    <property type="evidence" value="ECO:0007669"/>
    <property type="project" value="UniProtKB-UniRule"/>
</dbReference>
<dbReference type="Proteomes" id="UP000194977">
    <property type="component" value="Unassembled WGS sequence"/>
</dbReference>
<protein>
    <recommendedName>
        <fullName evidence="3 10">4-diphosphocytidyl-2-C-methyl-D-erythritol kinase</fullName>
        <shortName evidence="10">CMK</shortName>
        <ecNumber evidence="2 10">2.7.1.148</ecNumber>
    </recommendedName>
    <alternativeName>
        <fullName evidence="9 10">4-(cytidine-5'-diphospho)-2-C-methyl-D-erythritol kinase</fullName>
    </alternativeName>
</protein>